<keyword evidence="2" id="KW-0378">Hydrolase</keyword>
<keyword evidence="6" id="KW-1185">Reference proteome</keyword>
<accession>D1VTZ7</accession>
<keyword evidence="1" id="KW-0547">Nucleotide-binding</keyword>
<dbReference type="GO" id="GO:0005524">
    <property type="term" value="F:ATP binding"/>
    <property type="evidence" value="ECO:0007669"/>
    <property type="project" value="UniProtKB-KW"/>
</dbReference>
<evidence type="ECO:0000313" key="5">
    <source>
        <dbReference type="EMBL" id="EFA89990.1"/>
    </source>
</evidence>
<dbReference type="Pfam" id="PF02626">
    <property type="entry name" value="CT_A_B"/>
    <property type="match status" value="1"/>
</dbReference>
<name>D1VTZ7_9FIRM</name>
<dbReference type="EMBL" id="ADDO01000052">
    <property type="protein sequence ID" value="EFA89990.1"/>
    <property type="molecule type" value="Genomic_DNA"/>
</dbReference>
<dbReference type="PANTHER" id="PTHR43309:SF5">
    <property type="entry name" value="5-OXOPROLINASE SUBUNIT C"/>
    <property type="match status" value="1"/>
</dbReference>
<dbReference type="InterPro" id="IPR003778">
    <property type="entry name" value="CT_A_B"/>
</dbReference>
<dbReference type="Gene3D" id="2.40.100.10">
    <property type="entry name" value="Cyclophilin-like"/>
    <property type="match status" value="1"/>
</dbReference>
<dbReference type="eggNOG" id="COG1984">
    <property type="taxonomic scope" value="Bacteria"/>
</dbReference>
<dbReference type="PANTHER" id="PTHR43309">
    <property type="entry name" value="5-OXOPROLINASE SUBUNIT C"/>
    <property type="match status" value="1"/>
</dbReference>
<dbReference type="SUPFAM" id="SSF50891">
    <property type="entry name" value="Cyclophilin-like"/>
    <property type="match status" value="1"/>
</dbReference>
<dbReference type="AlphaFoldDB" id="D1VTZ7"/>
<keyword evidence="3" id="KW-0067">ATP-binding</keyword>
<dbReference type="GO" id="GO:0016787">
    <property type="term" value="F:hydrolase activity"/>
    <property type="evidence" value="ECO:0007669"/>
    <property type="project" value="UniProtKB-KW"/>
</dbReference>
<reference evidence="5 6" key="1">
    <citation type="submission" date="2009-12" db="EMBL/GenBank/DDBJ databases">
        <title>Genome Sequence of Peptoniphilus lacrimalis 315-B.</title>
        <authorList>
            <person name="Durkin A.S."/>
            <person name="Madupu R."/>
            <person name="Torralba M."/>
            <person name="Methe B."/>
            <person name="Sutton G."/>
            <person name="Strausberg R.L."/>
            <person name="Nelson K.E."/>
        </authorList>
    </citation>
    <scope>NUCLEOTIDE SEQUENCE [LARGE SCALE GENOMIC DNA]</scope>
    <source>
        <strain evidence="5 6">315-B</strain>
    </source>
</reference>
<dbReference type="SMART" id="SM00797">
    <property type="entry name" value="AHS2"/>
    <property type="match status" value="1"/>
</dbReference>
<dbReference type="InterPro" id="IPR052708">
    <property type="entry name" value="PxpC"/>
</dbReference>
<protein>
    <submittedName>
        <fullName evidence="5">Biotin-dependent carboxylase domain protein</fullName>
    </submittedName>
</protein>
<evidence type="ECO:0000256" key="2">
    <source>
        <dbReference type="ARBA" id="ARBA00022801"/>
    </source>
</evidence>
<evidence type="ECO:0000256" key="3">
    <source>
        <dbReference type="ARBA" id="ARBA00022840"/>
    </source>
</evidence>
<dbReference type="Proteomes" id="UP000005711">
    <property type="component" value="Unassembled WGS sequence"/>
</dbReference>
<organism evidence="5 6">
    <name type="scientific">Peptoniphilus lacrimalis 315-B</name>
    <dbReference type="NCBI Taxonomy" id="596330"/>
    <lineage>
        <taxon>Bacteria</taxon>
        <taxon>Bacillati</taxon>
        <taxon>Bacillota</taxon>
        <taxon>Tissierellia</taxon>
        <taxon>Tissierellales</taxon>
        <taxon>Peptoniphilaceae</taxon>
        <taxon>Peptoniphilus</taxon>
    </lineage>
</organism>
<dbReference type="InterPro" id="IPR029000">
    <property type="entry name" value="Cyclophilin-like_dom_sf"/>
</dbReference>
<evidence type="ECO:0000259" key="4">
    <source>
        <dbReference type="SMART" id="SM00797"/>
    </source>
</evidence>
<dbReference type="NCBIfam" id="TIGR00724">
    <property type="entry name" value="urea_amlyse_rel"/>
    <property type="match status" value="1"/>
</dbReference>
<proteinExistence type="predicted"/>
<dbReference type="RefSeq" id="WP_004825106.1">
    <property type="nucleotide sequence ID" value="NZ_ADDO01000052.1"/>
</dbReference>
<sequence length="314" mass="34393">MTNIRVISPGILTTVQDRGRYGYQELGVPVSGAMDDLSFRLANILVGNDQNEAELELTYSGPSLQFDADTVVAITGADMSPKLEGKVAPMYESFLVKKDQTLSFGKLKSGIRAYIAFGGSIDVALVNGSKSTQTKIKMGGFQGRPLKAKDILKVKVNPSATCGKVLKEKYRPKNSKFAVIRAVLGPQDDYFTQKGIHDLFVSGGYMISKEFDRMGIRLKGSKIEHKETADIISDGTVFGSIQVPANGEPIILMADRQTTGGYTKIATVISADLPKLAQMQFLDKIIFQEVGIEEAQEITCKYEENFKNIIEDLK</sequence>
<comment type="caution">
    <text evidence="5">The sequence shown here is derived from an EMBL/GenBank/DDBJ whole genome shotgun (WGS) entry which is preliminary data.</text>
</comment>
<feature type="domain" description="Carboxyltransferase" evidence="4">
    <location>
        <begin position="25"/>
        <end position="305"/>
    </location>
</feature>
<gene>
    <name evidence="5" type="ORF">HMPREF0628_1490</name>
</gene>
<evidence type="ECO:0000256" key="1">
    <source>
        <dbReference type="ARBA" id="ARBA00022741"/>
    </source>
</evidence>
<evidence type="ECO:0000313" key="6">
    <source>
        <dbReference type="Proteomes" id="UP000005711"/>
    </source>
</evidence>